<organism evidence="14 15">
    <name type="scientific">Halobacteriovorax vibrionivorans</name>
    <dbReference type="NCBI Taxonomy" id="2152716"/>
    <lineage>
        <taxon>Bacteria</taxon>
        <taxon>Pseudomonadati</taxon>
        <taxon>Bdellovibrionota</taxon>
        <taxon>Bacteriovoracia</taxon>
        <taxon>Bacteriovoracales</taxon>
        <taxon>Halobacteriovoraceae</taxon>
        <taxon>Halobacteriovorax</taxon>
    </lineage>
</organism>
<evidence type="ECO:0000313" key="14">
    <source>
        <dbReference type="EMBL" id="RZF23183.1"/>
    </source>
</evidence>
<dbReference type="RefSeq" id="WP_114706131.1">
    <property type="nucleotide sequence ID" value="NZ_QDKL01000001.1"/>
</dbReference>
<comment type="function">
    <text evidence="1">Component of the type II secretion system inner membrane complex required for the energy-dependent secretion of extracellular factors such as proteases and toxins from the periplasm.</text>
</comment>
<name>A0ABY0IJT4_9BACT</name>
<dbReference type="PANTHER" id="PTHR30012">
    <property type="entry name" value="GENERAL SECRETION PATHWAY PROTEIN"/>
    <property type="match status" value="1"/>
</dbReference>
<evidence type="ECO:0000256" key="6">
    <source>
        <dbReference type="ARBA" id="ARBA00022692"/>
    </source>
</evidence>
<dbReference type="InterPro" id="IPR003004">
    <property type="entry name" value="GspF/PilC"/>
</dbReference>
<keyword evidence="5" id="KW-1003">Cell membrane</keyword>
<keyword evidence="7 12" id="KW-1133">Transmembrane helix</keyword>
<reference evidence="15" key="1">
    <citation type="journal article" date="2019" name="Int. J. Syst. Evol. Microbiol.">
        <title>Halobacteriovorax valvorus sp. nov., a novel prokaryotic predator isolated from coastal seawater of China.</title>
        <authorList>
            <person name="Chen M.-X."/>
        </authorList>
    </citation>
    <scope>NUCLEOTIDE SEQUENCE [LARGE SCALE GENOMIC DNA]</scope>
    <source>
        <strain evidence="15">BL9</strain>
    </source>
</reference>
<keyword evidence="4 10" id="KW-0813">Transport</keyword>
<evidence type="ECO:0000256" key="3">
    <source>
        <dbReference type="ARBA" id="ARBA00005745"/>
    </source>
</evidence>
<dbReference type="PROSITE" id="PS00874">
    <property type="entry name" value="T2SP_F"/>
    <property type="match status" value="1"/>
</dbReference>
<dbReference type="PANTHER" id="PTHR30012:SF0">
    <property type="entry name" value="TYPE II SECRETION SYSTEM PROTEIN F-RELATED"/>
    <property type="match status" value="1"/>
</dbReference>
<evidence type="ECO:0000256" key="11">
    <source>
        <dbReference type="SAM" id="MobiDB-lite"/>
    </source>
</evidence>
<sequence>MPLYKWEGLDKNGKKANGQIQANSEKDAKKRLRAQGNRVRKIIPPSILEFDINAWLIEKGIGSAFGAAELMNFTKRLSIMINAGVPIILSLEIIYKSEKNPALKNAIKNIATDVAEGNTLAESMRKQQGFDNLYCNLVKAGEVGGILDEILSKLTEHLEKQEKIKKQIKSAMSYPLIVSGIGALVVWGLITYVVPQFTSMLTDTGQALPWITQFVIDTSDFFGEYSGKMILFGIAASMFLTYFVKTPQGKILFDKFSMNVPAFGNVIIKGSLAQFSRTLATLLGSGVALIDALEICIETIDNSVISNDIKTVRKKVVEGKTLTEPLSKIDYFPEMVAQMIKVGESTGSIDQMLAKISDVFEDEVNEAITGATKMLEPLVLVVLGGIIGGIMIAIYLPMFMSAGA</sequence>
<evidence type="ECO:0000256" key="1">
    <source>
        <dbReference type="ARBA" id="ARBA00002684"/>
    </source>
</evidence>
<dbReference type="InterPro" id="IPR001992">
    <property type="entry name" value="T2SS_GspF/T4SS_PilC_CS"/>
</dbReference>
<feature type="transmembrane region" description="Helical" evidence="12">
    <location>
        <begin position="173"/>
        <end position="194"/>
    </location>
</feature>
<evidence type="ECO:0000256" key="9">
    <source>
        <dbReference type="ARBA" id="ARBA00030750"/>
    </source>
</evidence>
<dbReference type="Gene3D" id="1.20.81.30">
    <property type="entry name" value="Type II secretion system (T2SS), domain F"/>
    <property type="match status" value="2"/>
</dbReference>
<evidence type="ECO:0000256" key="10">
    <source>
        <dbReference type="RuleBase" id="RU003923"/>
    </source>
</evidence>
<evidence type="ECO:0000256" key="8">
    <source>
        <dbReference type="ARBA" id="ARBA00023136"/>
    </source>
</evidence>
<feature type="domain" description="Type II secretion system protein GspF" evidence="13">
    <location>
        <begin position="73"/>
        <end position="195"/>
    </location>
</feature>
<comment type="similarity">
    <text evidence="3 10">Belongs to the GSP F family.</text>
</comment>
<feature type="transmembrane region" description="Helical" evidence="12">
    <location>
        <begin position="225"/>
        <end position="244"/>
    </location>
</feature>
<proteinExistence type="inferred from homology"/>
<dbReference type="Pfam" id="PF00482">
    <property type="entry name" value="T2SSF"/>
    <property type="match status" value="2"/>
</dbReference>
<evidence type="ECO:0000256" key="4">
    <source>
        <dbReference type="ARBA" id="ARBA00022448"/>
    </source>
</evidence>
<accession>A0ABY0IJT4</accession>
<comment type="subcellular location">
    <subcellularLocation>
        <location evidence="2 10">Cell membrane</location>
        <topology evidence="2 10">Multi-pass membrane protein</topology>
    </subcellularLocation>
</comment>
<evidence type="ECO:0000256" key="5">
    <source>
        <dbReference type="ARBA" id="ARBA00022475"/>
    </source>
</evidence>
<gene>
    <name evidence="14" type="ORF">DAY19_05285</name>
</gene>
<dbReference type="PRINTS" id="PR00812">
    <property type="entry name" value="BCTERIALGSPF"/>
</dbReference>
<dbReference type="InterPro" id="IPR042094">
    <property type="entry name" value="T2SS_GspF_sf"/>
</dbReference>
<comment type="caution">
    <text evidence="14">The sequence shown here is derived from an EMBL/GenBank/DDBJ whole genome shotgun (WGS) entry which is preliminary data.</text>
</comment>
<keyword evidence="15" id="KW-1185">Reference proteome</keyword>
<evidence type="ECO:0000256" key="12">
    <source>
        <dbReference type="SAM" id="Phobius"/>
    </source>
</evidence>
<keyword evidence="6 10" id="KW-0812">Transmembrane</keyword>
<evidence type="ECO:0000313" key="15">
    <source>
        <dbReference type="Proteomes" id="UP000443582"/>
    </source>
</evidence>
<dbReference type="EMBL" id="QDKL01000001">
    <property type="protein sequence ID" value="RZF23183.1"/>
    <property type="molecule type" value="Genomic_DNA"/>
</dbReference>
<dbReference type="InterPro" id="IPR018076">
    <property type="entry name" value="T2SS_GspF_dom"/>
</dbReference>
<evidence type="ECO:0000259" key="13">
    <source>
        <dbReference type="Pfam" id="PF00482"/>
    </source>
</evidence>
<feature type="transmembrane region" description="Helical" evidence="12">
    <location>
        <begin position="378"/>
        <end position="398"/>
    </location>
</feature>
<dbReference type="Proteomes" id="UP000443582">
    <property type="component" value="Unassembled WGS sequence"/>
</dbReference>
<protein>
    <recommendedName>
        <fullName evidence="9">General secretion pathway protein F</fullName>
    </recommendedName>
</protein>
<feature type="domain" description="Type II secretion system protein GspF" evidence="13">
    <location>
        <begin position="275"/>
        <end position="397"/>
    </location>
</feature>
<feature type="region of interest" description="Disordered" evidence="11">
    <location>
        <begin position="1"/>
        <end position="28"/>
    </location>
</feature>
<evidence type="ECO:0000256" key="7">
    <source>
        <dbReference type="ARBA" id="ARBA00022989"/>
    </source>
</evidence>
<evidence type="ECO:0000256" key="2">
    <source>
        <dbReference type="ARBA" id="ARBA00004651"/>
    </source>
</evidence>
<keyword evidence="8 12" id="KW-0472">Membrane</keyword>